<evidence type="ECO:0000313" key="1">
    <source>
        <dbReference type="EMBL" id="MCY4725033.1"/>
    </source>
</evidence>
<dbReference type="RefSeq" id="WP_268109851.1">
    <property type="nucleotide sequence ID" value="NZ_JAPPUX010000001.1"/>
</dbReference>
<accession>A0ABT4C7V3</accession>
<dbReference type="EMBL" id="JAPPUX010000001">
    <property type="protein sequence ID" value="MCY4725033.1"/>
    <property type="molecule type" value="Genomic_DNA"/>
</dbReference>
<dbReference type="Proteomes" id="UP001074726">
    <property type="component" value="Unassembled WGS sequence"/>
</dbReference>
<keyword evidence="2" id="KW-1185">Reference proteome</keyword>
<dbReference type="SUPFAM" id="SSF56219">
    <property type="entry name" value="DNase I-like"/>
    <property type="match status" value="1"/>
</dbReference>
<name>A0ABT4C7V3_9ACTN</name>
<evidence type="ECO:0000313" key="2">
    <source>
        <dbReference type="Proteomes" id="UP001074726"/>
    </source>
</evidence>
<organism evidence="1 2">
    <name type="scientific">Nocardioides pini</name>
    <dbReference type="NCBI Taxonomy" id="2975053"/>
    <lineage>
        <taxon>Bacteria</taxon>
        <taxon>Bacillati</taxon>
        <taxon>Actinomycetota</taxon>
        <taxon>Actinomycetes</taxon>
        <taxon>Propionibacteriales</taxon>
        <taxon>Nocardioidaceae</taxon>
        <taxon>Nocardioides</taxon>
    </lineage>
</organism>
<proteinExistence type="predicted"/>
<sequence length="304" mass="33871">MFLLAVSPRVLVRPLARPLVAVAAALLLLTGLTWAGSPAQAREDQRQAGSSAPAGRFAVATLNLKKGMRVAGMRHDIRPIIGGGATVIGFQERLFSRPALRAALPKDWTLLMPKGPTGTDDNPIAFDKDVWELEKTWAPLLTGTTWRRYSGRIAHDQYGVAAVLRHRASGHTIRALSFHLPNHLHNRHSGGPNYANRRGVEAMWRMAARIRAIKEDTPDAHQFVAMCDCNVTANRDTGDHLVKGRITKPLRLETNYSADDHRRGSGIDYVMAERDSDFRIHSFRSYRHLVTDHPGIVTTFTRKR</sequence>
<evidence type="ECO:0008006" key="3">
    <source>
        <dbReference type="Google" id="ProtNLM"/>
    </source>
</evidence>
<reference evidence="1" key="1">
    <citation type="submission" date="2022-08" db="EMBL/GenBank/DDBJ databases">
        <title>Genome sequencing of Nocardioides sp. STR2.</title>
        <authorList>
            <person name="So Y."/>
        </authorList>
    </citation>
    <scope>NUCLEOTIDE SEQUENCE</scope>
    <source>
        <strain evidence="1">STR2</strain>
    </source>
</reference>
<gene>
    <name evidence="1" type="ORF">NYO98_01995</name>
</gene>
<dbReference type="InterPro" id="IPR036691">
    <property type="entry name" value="Endo/exonu/phosph_ase_sf"/>
</dbReference>
<comment type="caution">
    <text evidence="1">The sequence shown here is derived from an EMBL/GenBank/DDBJ whole genome shotgun (WGS) entry which is preliminary data.</text>
</comment>
<dbReference type="Gene3D" id="3.60.10.10">
    <property type="entry name" value="Endonuclease/exonuclease/phosphatase"/>
    <property type="match status" value="1"/>
</dbReference>
<protein>
    <recommendedName>
        <fullName evidence="3">Endonuclease/Exonuclease/phosphatase family protein</fullName>
    </recommendedName>
</protein>